<keyword evidence="4" id="KW-0456">Lyase</keyword>
<dbReference type="OrthoDB" id="7186766at2"/>
<keyword evidence="3" id="KW-0862">Zinc</keyword>
<gene>
    <name evidence="6" type="ORF">DFR49_1478</name>
</gene>
<dbReference type="PANTHER" id="PTHR33337:SF40">
    <property type="entry name" value="CENP-V_GFA DOMAIN-CONTAINING PROTEIN-RELATED"/>
    <property type="match status" value="1"/>
</dbReference>
<keyword evidence="7" id="KW-1185">Reference proteome</keyword>
<dbReference type="EMBL" id="QXDC01000002">
    <property type="protein sequence ID" value="RIA46916.1"/>
    <property type="molecule type" value="Genomic_DNA"/>
</dbReference>
<dbReference type="Gene3D" id="3.90.1590.10">
    <property type="entry name" value="glutathione-dependent formaldehyde- activating enzyme (gfa)"/>
    <property type="match status" value="1"/>
</dbReference>
<proteinExistence type="inferred from homology"/>
<evidence type="ECO:0000313" key="7">
    <source>
        <dbReference type="Proteomes" id="UP000266568"/>
    </source>
</evidence>
<organism evidence="6 7">
    <name type="scientific">Hephaestia caeni</name>
    <dbReference type="NCBI Taxonomy" id="645617"/>
    <lineage>
        <taxon>Bacteria</taxon>
        <taxon>Pseudomonadati</taxon>
        <taxon>Pseudomonadota</taxon>
        <taxon>Alphaproteobacteria</taxon>
        <taxon>Sphingomonadales</taxon>
        <taxon>Sphingomonadaceae</taxon>
        <taxon>Hephaestia</taxon>
    </lineage>
</organism>
<evidence type="ECO:0000256" key="3">
    <source>
        <dbReference type="ARBA" id="ARBA00022833"/>
    </source>
</evidence>
<sequence length="138" mass="14882">MTPSAAVPSRTATCRCGALRATCTGEPVRISVCHCLDCQRRSGSSFAAQARWPDAQVQIDGDAHRWTCTSENGNRAIFLFCPTCGGTIAYTSEGLPGVTAIPLGTFADPQFPPPHYSVYEERKHAWVAILGDAIEHFP</sequence>
<feature type="domain" description="CENP-V/GFA" evidence="5">
    <location>
        <begin position="10"/>
        <end position="120"/>
    </location>
</feature>
<protein>
    <recommendedName>
        <fullName evidence="5">CENP-V/GFA domain-containing protein</fullName>
    </recommendedName>
</protein>
<dbReference type="Pfam" id="PF04828">
    <property type="entry name" value="GFA"/>
    <property type="match status" value="1"/>
</dbReference>
<dbReference type="AlphaFoldDB" id="A0A397PBG4"/>
<evidence type="ECO:0000256" key="2">
    <source>
        <dbReference type="ARBA" id="ARBA00022723"/>
    </source>
</evidence>
<comment type="similarity">
    <text evidence="1">Belongs to the Gfa family.</text>
</comment>
<reference evidence="6 7" key="1">
    <citation type="submission" date="2018-08" db="EMBL/GenBank/DDBJ databases">
        <title>Genomic Encyclopedia of Type Strains, Phase IV (KMG-IV): sequencing the most valuable type-strain genomes for metagenomic binning, comparative biology and taxonomic classification.</title>
        <authorList>
            <person name="Goeker M."/>
        </authorList>
    </citation>
    <scope>NUCLEOTIDE SEQUENCE [LARGE SCALE GENOMIC DNA]</scope>
    <source>
        <strain evidence="6 7">DSM 25527</strain>
    </source>
</reference>
<dbReference type="PANTHER" id="PTHR33337">
    <property type="entry name" value="GFA DOMAIN-CONTAINING PROTEIN"/>
    <property type="match status" value="1"/>
</dbReference>
<comment type="caution">
    <text evidence="6">The sequence shown here is derived from an EMBL/GenBank/DDBJ whole genome shotgun (WGS) entry which is preliminary data.</text>
</comment>
<dbReference type="PROSITE" id="PS51891">
    <property type="entry name" value="CENP_V_GFA"/>
    <property type="match status" value="1"/>
</dbReference>
<evidence type="ECO:0000256" key="4">
    <source>
        <dbReference type="ARBA" id="ARBA00023239"/>
    </source>
</evidence>
<evidence type="ECO:0000259" key="5">
    <source>
        <dbReference type="PROSITE" id="PS51891"/>
    </source>
</evidence>
<dbReference type="SUPFAM" id="SSF51316">
    <property type="entry name" value="Mss4-like"/>
    <property type="match status" value="1"/>
</dbReference>
<accession>A0A397PBG4</accession>
<name>A0A397PBG4_9SPHN</name>
<dbReference type="GO" id="GO:0046872">
    <property type="term" value="F:metal ion binding"/>
    <property type="evidence" value="ECO:0007669"/>
    <property type="project" value="UniProtKB-KW"/>
</dbReference>
<evidence type="ECO:0000256" key="1">
    <source>
        <dbReference type="ARBA" id="ARBA00005495"/>
    </source>
</evidence>
<keyword evidence="2" id="KW-0479">Metal-binding</keyword>
<dbReference type="InterPro" id="IPR006913">
    <property type="entry name" value="CENP-V/GFA"/>
</dbReference>
<dbReference type="RefSeq" id="WP_119034953.1">
    <property type="nucleotide sequence ID" value="NZ_QXDC01000002.1"/>
</dbReference>
<evidence type="ECO:0000313" key="6">
    <source>
        <dbReference type="EMBL" id="RIA46916.1"/>
    </source>
</evidence>
<dbReference type="InterPro" id="IPR011057">
    <property type="entry name" value="Mss4-like_sf"/>
</dbReference>
<dbReference type="GO" id="GO:0016846">
    <property type="term" value="F:carbon-sulfur lyase activity"/>
    <property type="evidence" value="ECO:0007669"/>
    <property type="project" value="InterPro"/>
</dbReference>
<dbReference type="Proteomes" id="UP000266568">
    <property type="component" value="Unassembled WGS sequence"/>
</dbReference>